<keyword evidence="4 10" id="KW-0812">Transmembrane</keyword>
<dbReference type="InterPro" id="IPR039421">
    <property type="entry name" value="Type_1_exporter"/>
</dbReference>
<reference evidence="14" key="1">
    <citation type="submission" date="2015-10" db="EMBL/GenBank/DDBJ databases">
        <authorList>
            <person name="Devillers H."/>
        </authorList>
    </citation>
    <scope>NUCLEOTIDE SEQUENCE [LARGE SCALE GENOMIC DNA]</scope>
</reference>
<evidence type="ECO:0000256" key="3">
    <source>
        <dbReference type="ARBA" id="ARBA00022448"/>
    </source>
</evidence>
<dbReference type="InterPro" id="IPR003593">
    <property type="entry name" value="AAA+_ATPase"/>
</dbReference>
<evidence type="ECO:0000256" key="2">
    <source>
        <dbReference type="ARBA" id="ARBA00005580"/>
    </source>
</evidence>
<dbReference type="InterPro" id="IPR036640">
    <property type="entry name" value="ABC1_TM_sf"/>
</dbReference>
<dbReference type="OrthoDB" id="6500128at2759"/>
<dbReference type="InterPro" id="IPR003439">
    <property type="entry name" value="ABC_transporter-like_ATP-bd"/>
</dbReference>
<dbReference type="AlphaFoldDB" id="A0A0P1KWI3"/>
<keyword evidence="14" id="KW-1185">Reference proteome</keyword>
<dbReference type="SUPFAM" id="SSF90123">
    <property type="entry name" value="ABC transporter transmembrane region"/>
    <property type="match status" value="1"/>
</dbReference>
<feature type="transmembrane region" description="Helical" evidence="10">
    <location>
        <begin position="391"/>
        <end position="409"/>
    </location>
</feature>
<dbReference type="Gene3D" id="3.40.50.300">
    <property type="entry name" value="P-loop containing nucleotide triphosphate hydrolases"/>
    <property type="match status" value="1"/>
</dbReference>
<organism evidence="13 14">
    <name type="scientific">Lachancea quebecensis</name>
    <dbReference type="NCBI Taxonomy" id="1654605"/>
    <lineage>
        <taxon>Eukaryota</taxon>
        <taxon>Fungi</taxon>
        <taxon>Dikarya</taxon>
        <taxon>Ascomycota</taxon>
        <taxon>Saccharomycotina</taxon>
        <taxon>Saccharomycetes</taxon>
        <taxon>Saccharomycetales</taxon>
        <taxon>Saccharomycetaceae</taxon>
        <taxon>Lachancea</taxon>
    </lineage>
</organism>
<evidence type="ECO:0000313" key="13">
    <source>
        <dbReference type="EMBL" id="CUS24311.1"/>
    </source>
</evidence>
<protein>
    <submittedName>
        <fullName evidence="13">LAQU0S15e01662g1_1</fullName>
    </submittedName>
</protein>
<dbReference type="InterPro" id="IPR011527">
    <property type="entry name" value="ABC1_TM_dom"/>
</dbReference>
<evidence type="ECO:0000256" key="8">
    <source>
        <dbReference type="ARBA" id="ARBA00023136"/>
    </source>
</evidence>
<dbReference type="PANTHER" id="PTHR43394:SF1">
    <property type="entry name" value="ATP-BINDING CASSETTE SUB-FAMILY B MEMBER 10, MITOCHONDRIAL"/>
    <property type="match status" value="1"/>
</dbReference>
<accession>A0A0P1KWI3</accession>
<evidence type="ECO:0000256" key="6">
    <source>
        <dbReference type="ARBA" id="ARBA00022840"/>
    </source>
</evidence>
<keyword evidence="8 10" id="KW-0472">Membrane</keyword>
<dbReference type="GO" id="GO:0016887">
    <property type="term" value="F:ATP hydrolysis activity"/>
    <property type="evidence" value="ECO:0007669"/>
    <property type="project" value="InterPro"/>
</dbReference>
<dbReference type="GO" id="GO:0005524">
    <property type="term" value="F:ATP binding"/>
    <property type="evidence" value="ECO:0007669"/>
    <property type="project" value="UniProtKB-KW"/>
</dbReference>
<feature type="transmembrane region" description="Helical" evidence="10">
    <location>
        <begin position="171"/>
        <end position="193"/>
    </location>
</feature>
<gene>
    <name evidence="13" type="ORF">LAQU0_S15e01662g</name>
</gene>
<feature type="transmembrane region" description="Helical" evidence="10">
    <location>
        <begin position="355"/>
        <end position="379"/>
    </location>
</feature>
<feature type="region of interest" description="Disordered" evidence="9">
    <location>
        <begin position="689"/>
        <end position="733"/>
    </location>
</feature>
<dbReference type="SMART" id="SM00382">
    <property type="entry name" value="AAA"/>
    <property type="match status" value="1"/>
</dbReference>
<dbReference type="PANTHER" id="PTHR43394">
    <property type="entry name" value="ATP-DEPENDENT PERMEASE MDL1, MITOCHONDRIAL"/>
    <property type="match status" value="1"/>
</dbReference>
<proteinExistence type="inferred from homology"/>
<dbReference type="GO" id="GO:0005743">
    <property type="term" value="C:mitochondrial inner membrane"/>
    <property type="evidence" value="ECO:0007669"/>
    <property type="project" value="TreeGrafter"/>
</dbReference>
<feature type="region of interest" description="Disordered" evidence="9">
    <location>
        <begin position="134"/>
        <end position="154"/>
    </location>
</feature>
<dbReference type="InterPro" id="IPR027417">
    <property type="entry name" value="P-loop_NTPase"/>
</dbReference>
<comment type="similarity">
    <text evidence="2">Belongs to the ABC transporter superfamily. ABCB family. Mitochondrial peptide exporter (TC 3.A.1.212) subfamily.</text>
</comment>
<keyword evidence="7 10" id="KW-1133">Transmembrane helix</keyword>
<dbReference type="CDD" id="cd18573">
    <property type="entry name" value="ABC_6TM_ABCB10_like"/>
    <property type="match status" value="1"/>
</dbReference>
<dbReference type="Pfam" id="PF00664">
    <property type="entry name" value="ABC_membrane"/>
    <property type="match status" value="1"/>
</dbReference>
<sequence>MKLLTLGLRELISNARLPVSRAGIGRPSLLLQARSLHTENAQFERQLIARLQHHTIIRQVRWQHSNANKPSTTLTSEEQNSSSWKDIKRLFQLARPESKSMFFALVLIILSSSVSMLVPGVIGKLMDVAKEEGASSEAGGGRGDAADATDGSPAADTDSEKLILGLTLPQFYGGLFSLFVIGAAANMGRIVILKVTGEKLVARLRTRTLKAALQQDASFLDNNKVGDLISRLSSDASIVSKSLTQNMSDGTRSLIQGFVGFGMMSYISWKLTCVMMLLAPPLAVMALVYGRKIRNLSRTLQASVGGLTKVAEEQLSATRTIQAYGGEKQAIRHYAKEVRQVYQVGLKEALTSGGFFGLTGLVGNSAVLALLLTGTSMISTGAMTVGDLSSFMIYAVYTGSSLFGMSSFYSELMKGAGAAARVFELNDRKPVIHPTKGRDPVSLAMKPVEFKKVHFAYPTRRQHVIFEDLSLRIEPGEHVCIVGPSGGGKSTVASLLLRFYDVDAGAILIGDQNIADFNLRKYRRLVGIVQQEPMLFNGTILENILYTVPQRLLNEEDDRVAKAIGQANCSAFLSSFPDGLQTMVGPRGTQLSGGQKQRIALARAFLLDPDLLILDEATSALDSRSEEVIARTLHSRTARGKTTISIAHRVSTIQHSTRVIVLGRNGGVVETGTFDELASNAESQLNKLLRKEEEPAQSEEITKTSVRPESTNQRPENPSDDAATLELAPATKA</sequence>
<keyword evidence="3" id="KW-0813">Transport</keyword>
<dbReference type="PROSITE" id="PS00211">
    <property type="entry name" value="ABC_TRANSPORTER_1"/>
    <property type="match status" value="1"/>
</dbReference>
<keyword evidence="5" id="KW-0547">Nucleotide-binding</keyword>
<feature type="transmembrane region" description="Helical" evidence="10">
    <location>
        <begin position="102"/>
        <end position="122"/>
    </location>
</feature>
<name>A0A0P1KWI3_9SACH</name>
<evidence type="ECO:0000256" key="7">
    <source>
        <dbReference type="ARBA" id="ARBA00022989"/>
    </source>
</evidence>
<dbReference type="Pfam" id="PF00005">
    <property type="entry name" value="ABC_tran"/>
    <property type="match status" value="1"/>
</dbReference>
<dbReference type="PROSITE" id="PS50929">
    <property type="entry name" value="ABC_TM1F"/>
    <property type="match status" value="1"/>
</dbReference>
<evidence type="ECO:0000259" key="11">
    <source>
        <dbReference type="PROSITE" id="PS50893"/>
    </source>
</evidence>
<dbReference type="GO" id="GO:0015421">
    <property type="term" value="F:ABC-type oligopeptide transporter activity"/>
    <property type="evidence" value="ECO:0007669"/>
    <property type="project" value="TreeGrafter"/>
</dbReference>
<evidence type="ECO:0000313" key="14">
    <source>
        <dbReference type="Proteomes" id="UP000236544"/>
    </source>
</evidence>
<dbReference type="InterPro" id="IPR017871">
    <property type="entry name" value="ABC_transporter-like_CS"/>
</dbReference>
<evidence type="ECO:0000256" key="5">
    <source>
        <dbReference type="ARBA" id="ARBA00022741"/>
    </source>
</evidence>
<dbReference type="Gene3D" id="1.20.1560.10">
    <property type="entry name" value="ABC transporter type 1, transmembrane domain"/>
    <property type="match status" value="1"/>
</dbReference>
<evidence type="ECO:0000256" key="1">
    <source>
        <dbReference type="ARBA" id="ARBA00004141"/>
    </source>
</evidence>
<feature type="compositionally biased region" description="Polar residues" evidence="9">
    <location>
        <begin position="703"/>
        <end position="716"/>
    </location>
</feature>
<feature type="domain" description="ABC transmembrane type-1" evidence="12">
    <location>
        <begin position="102"/>
        <end position="414"/>
    </location>
</feature>
<evidence type="ECO:0000256" key="4">
    <source>
        <dbReference type="ARBA" id="ARBA00022692"/>
    </source>
</evidence>
<evidence type="ECO:0000259" key="12">
    <source>
        <dbReference type="PROSITE" id="PS50929"/>
    </source>
</evidence>
<dbReference type="EMBL" id="LN890572">
    <property type="protein sequence ID" value="CUS24311.1"/>
    <property type="molecule type" value="Genomic_DNA"/>
</dbReference>
<feature type="domain" description="ABC transporter" evidence="11">
    <location>
        <begin position="448"/>
        <end position="690"/>
    </location>
</feature>
<dbReference type="Proteomes" id="UP000236544">
    <property type="component" value="Unassembled WGS sequence"/>
</dbReference>
<comment type="subcellular location">
    <subcellularLocation>
        <location evidence="1">Membrane</location>
        <topology evidence="1">Multi-pass membrane protein</topology>
    </subcellularLocation>
</comment>
<dbReference type="FunFam" id="3.40.50.300:FF:000218">
    <property type="entry name" value="Multidrug ABC transporter ATP-binding protein"/>
    <property type="match status" value="1"/>
</dbReference>
<dbReference type="PROSITE" id="PS50893">
    <property type="entry name" value="ABC_TRANSPORTER_2"/>
    <property type="match status" value="1"/>
</dbReference>
<dbReference type="SUPFAM" id="SSF52540">
    <property type="entry name" value="P-loop containing nucleoside triphosphate hydrolases"/>
    <property type="match status" value="1"/>
</dbReference>
<dbReference type="FunFam" id="1.20.1560.10:FF:000058">
    <property type="entry name" value="ABC transporter B family member 25"/>
    <property type="match status" value="1"/>
</dbReference>
<keyword evidence="6" id="KW-0067">ATP-binding</keyword>
<dbReference type="GO" id="GO:0090374">
    <property type="term" value="P:oligopeptide export from mitochondrion"/>
    <property type="evidence" value="ECO:0007669"/>
    <property type="project" value="TreeGrafter"/>
</dbReference>
<evidence type="ECO:0000256" key="10">
    <source>
        <dbReference type="SAM" id="Phobius"/>
    </source>
</evidence>
<evidence type="ECO:0000256" key="9">
    <source>
        <dbReference type="SAM" id="MobiDB-lite"/>
    </source>
</evidence>